<name>A0A5Q0H654_SACSY</name>
<gene>
    <name evidence="2" type="ORF">EKG83_33725</name>
</gene>
<dbReference type="KEGG" id="ssyi:EKG83_33725"/>
<proteinExistence type="predicted"/>
<dbReference type="Proteomes" id="UP000325787">
    <property type="component" value="Chromosome"/>
</dbReference>
<organism evidence="2 3">
    <name type="scientific">Saccharothrix syringae</name>
    <name type="common">Nocardiopsis syringae</name>
    <dbReference type="NCBI Taxonomy" id="103733"/>
    <lineage>
        <taxon>Bacteria</taxon>
        <taxon>Bacillati</taxon>
        <taxon>Actinomycetota</taxon>
        <taxon>Actinomycetes</taxon>
        <taxon>Pseudonocardiales</taxon>
        <taxon>Pseudonocardiaceae</taxon>
        <taxon>Saccharothrix</taxon>
    </lineage>
</organism>
<dbReference type="EMBL" id="CP034550">
    <property type="protein sequence ID" value="QFZ21701.1"/>
    <property type="molecule type" value="Genomic_DNA"/>
</dbReference>
<dbReference type="RefSeq" id="WP_033432948.1">
    <property type="nucleotide sequence ID" value="NZ_CP034550.1"/>
</dbReference>
<accession>A0A5Q0H654</accession>
<evidence type="ECO:0000313" key="2">
    <source>
        <dbReference type="EMBL" id="QFZ21701.1"/>
    </source>
</evidence>
<keyword evidence="1" id="KW-0472">Membrane</keyword>
<keyword evidence="3" id="KW-1185">Reference proteome</keyword>
<keyword evidence="1" id="KW-1133">Transmembrane helix</keyword>
<evidence type="ECO:0000256" key="1">
    <source>
        <dbReference type="SAM" id="Phobius"/>
    </source>
</evidence>
<sequence length="78" mass="8154">MATRGAPKNNAVVTTRVDEERTGPGVAPSQVLYFAGLGLLALFELVEWPVALAIGAGTLVAGRAARRGAVRRDEPVPE</sequence>
<reference evidence="3" key="1">
    <citation type="journal article" date="2021" name="Curr. Microbiol.">
        <title>Complete genome of nocamycin-producing strain Saccharothrix syringae NRRL B-16468 reveals the biosynthetic potential for secondary metabolites.</title>
        <authorList>
            <person name="Mo X."/>
            <person name="Yang S."/>
        </authorList>
    </citation>
    <scope>NUCLEOTIDE SEQUENCE [LARGE SCALE GENOMIC DNA]</scope>
    <source>
        <strain evidence="3">ATCC 51364 / DSM 43886 / JCM 6844 / KCTC 9398 / NBRC 14523 / NRRL B-16468 / INA 2240</strain>
    </source>
</reference>
<evidence type="ECO:0000313" key="3">
    <source>
        <dbReference type="Proteomes" id="UP000325787"/>
    </source>
</evidence>
<keyword evidence="1" id="KW-0812">Transmembrane</keyword>
<dbReference type="AlphaFoldDB" id="A0A5Q0H654"/>
<feature type="transmembrane region" description="Helical" evidence="1">
    <location>
        <begin position="31"/>
        <end position="62"/>
    </location>
</feature>
<protein>
    <submittedName>
        <fullName evidence="2">Uncharacterized protein</fullName>
    </submittedName>
</protein>